<keyword evidence="8" id="KW-1278">Translocase</keyword>
<gene>
    <name evidence="11" type="ORF">LIZ65_09220</name>
</gene>
<dbReference type="CDD" id="cd03215">
    <property type="entry name" value="ABC_Carb_Monos_II"/>
    <property type="match status" value="1"/>
</dbReference>
<proteinExistence type="predicted"/>
<dbReference type="PANTHER" id="PTHR43790">
    <property type="entry name" value="CARBOHYDRATE TRANSPORT ATP-BINDING PROTEIN MG119-RELATED"/>
    <property type="match status" value="1"/>
</dbReference>
<name>A0ABS8DGD1_9FIRM</name>
<keyword evidence="6" id="KW-0547">Nucleotide-binding</keyword>
<evidence type="ECO:0000256" key="7">
    <source>
        <dbReference type="ARBA" id="ARBA00022840"/>
    </source>
</evidence>
<protein>
    <submittedName>
        <fullName evidence="11">Sugar ABC transporter ATP-binding protein</fullName>
    </submittedName>
</protein>
<evidence type="ECO:0000256" key="9">
    <source>
        <dbReference type="ARBA" id="ARBA00023136"/>
    </source>
</evidence>
<evidence type="ECO:0000313" key="11">
    <source>
        <dbReference type="EMBL" id="MCB7387470.1"/>
    </source>
</evidence>
<evidence type="ECO:0000313" key="12">
    <source>
        <dbReference type="Proteomes" id="UP001299546"/>
    </source>
</evidence>
<dbReference type="PANTHER" id="PTHR43790:SF6">
    <property type="entry name" value="ARABINOSE IMPORT ATP-BINDING PROTEIN ARAG"/>
    <property type="match status" value="1"/>
</dbReference>
<keyword evidence="3" id="KW-0997">Cell inner membrane</keyword>
<keyword evidence="12" id="KW-1185">Reference proteome</keyword>
<feature type="domain" description="ABC transporter" evidence="10">
    <location>
        <begin position="23"/>
        <end position="260"/>
    </location>
</feature>
<organism evidence="11 12">
    <name type="scientific">Bariatricus massiliensis</name>
    <dbReference type="NCBI Taxonomy" id="1745713"/>
    <lineage>
        <taxon>Bacteria</taxon>
        <taxon>Bacillati</taxon>
        <taxon>Bacillota</taxon>
        <taxon>Clostridia</taxon>
        <taxon>Lachnospirales</taxon>
        <taxon>Lachnospiraceae</taxon>
        <taxon>Bariatricus</taxon>
    </lineage>
</organism>
<dbReference type="SUPFAM" id="SSF52540">
    <property type="entry name" value="P-loop containing nucleoside triphosphate hydrolases"/>
    <property type="match status" value="2"/>
</dbReference>
<dbReference type="SMART" id="SM00382">
    <property type="entry name" value="AAA"/>
    <property type="match status" value="2"/>
</dbReference>
<keyword evidence="1" id="KW-0813">Transport</keyword>
<dbReference type="Pfam" id="PF00005">
    <property type="entry name" value="ABC_tran"/>
    <property type="match status" value="2"/>
</dbReference>
<evidence type="ECO:0000259" key="10">
    <source>
        <dbReference type="PROSITE" id="PS50893"/>
    </source>
</evidence>
<comment type="caution">
    <text evidence="11">The sequence shown here is derived from an EMBL/GenBank/DDBJ whole genome shotgun (WGS) entry which is preliminary data.</text>
</comment>
<feature type="domain" description="ABC transporter" evidence="10">
    <location>
        <begin position="272"/>
        <end position="516"/>
    </location>
</feature>
<dbReference type="CDD" id="cd03216">
    <property type="entry name" value="ABC_Carb_Monos_I"/>
    <property type="match status" value="1"/>
</dbReference>
<keyword evidence="5" id="KW-0677">Repeat</keyword>
<keyword evidence="9" id="KW-0472">Membrane</keyword>
<dbReference type="InterPro" id="IPR003439">
    <property type="entry name" value="ABC_transporter-like_ATP-bd"/>
</dbReference>
<evidence type="ECO:0000256" key="3">
    <source>
        <dbReference type="ARBA" id="ARBA00022519"/>
    </source>
</evidence>
<keyword evidence="2" id="KW-1003">Cell membrane</keyword>
<dbReference type="GO" id="GO:0005524">
    <property type="term" value="F:ATP binding"/>
    <property type="evidence" value="ECO:0007669"/>
    <property type="project" value="UniProtKB-KW"/>
</dbReference>
<evidence type="ECO:0000256" key="8">
    <source>
        <dbReference type="ARBA" id="ARBA00022967"/>
    </source>
</evidence>
<dbReference type="InterPro" id="IPR027417">
    <property type="entry name" value="P-loop_NTPase"/>
</dbReference>
<reference evidence="11 12" key="1">
    <citation type="submission" date="2021-10" db="EMBL/GenBank/DDBJ databases">
        <title>Collection of gut derived symbiotic bacterial strains cultured from healthy donors.</title>
        <authorList>
            <person name="Lin H."/>
            <person name="Littmann E."/>
            <person name="Kohout C."/>
            <person name="Pamer E.G."/>
        </authorList>
    </citation>
    <scope>NUCLEOTIDE SEQUENCE [LARGE SCALE GENOMIC DNA]</scope>
    <source>
        <strain evidence="11 12">DFI.1.165</strain>
    </source>
</reference>
<dbReference type="InterPro" id="IPR003593">
    <property type="entry name" value="AAA+_ATPase"/>
</dbReference>
<evidence type="ECO:0000256" key="5">
    <source>
        <dbReference type="ARBA" id="ARBA00022737"/>
    </source>
</evidence>
<keyword evidence="4" id="KW-0762">Sugar transport</keyword>
<evidence type="ECO:0000256" key="6">
    <source>
        <dbReference type="ARBA" id="ARBA00022741"/>
    </source>
</evidence>
<sequence>MRRTKVSEVIHDKKGRKEMESILEFKHISKYFPGVKALDDICFKAYGGEVLAFLGENGAGKSTLLKVLNGDYQPDKGEYLLNGEQKHFRSPHEAIEEGISVIYQERQILLELSVAENIYLGRMPSNRLGVIDIAKANKMAKNIIEDFGLPIQPSTKVKDLSIAYQQMVEIMKAYSRDNLKVICFDEPTASLSDAEIDSLFEIIKKLKKEGKIIIYVSHRMSEIQRITDKVAIFKDGQYIATVNTHEVPEKKLIQMMVGRDLGDIYAKLDKSKEIGDILLEVKGVSSDYVKEVSFTLRKGEVLGFSGLVGAGRTEIMRAIIGADKMRSGEVWLEGKKIVNRSPKEAVANGIVLVPEDRKLQGIVSNLSVAGNINISLLDRNSNSIGVISTAKEKSEARKGIDTFKIKTPSPDKKIVELSGGNQQKCIVARGIATQPKVLILDEPTKGIDVGAKSEFYEMICEFAKQGLGVILISSELPEVMGLSDRIIVMKSLRISGEIMASDATEDKLLSLGMIGEVKE</sequence>
<keyword evidence="7 11" id="KW-0067">ATP-binding</keyword>
<evidence type="ECO:0000256" key="4">
    <source>
        <dbReference type="ARBA" id="ARBA00022597"/>
    </source>
</evidence>
<dbReference type="Gene3D" id="3.40.50.300">
    <property type="entry name" value="P-loop containing nucleotide triphosphate hydrolases"/>
    <property type="match status" value="2"/>
</dbReference>
<dbReference type="InterPro" id="IPR050107">
    <property type="entry name" value="ABC_carbohydrate_import_ATPase"/>
</dbReference>
<dbReference type="PROSITE" id="PS50893">
    <property type="entry name" value="ABC_TRANSPORTER_2"/>
    <property type="match status" value="2"/>
</dbReference>
<evidence type="ECO:0000256" key="2">
    <source>
        <dbReference type="ARBA" id="ARBA00022475"/>
    </source>
</evidence>
<dbReference type="EMBL" id="JAJCIS010000004">
    <property type="protein sequence ID" value="MCB7387470.1"/>
    <property type="molecule type" value="Genomic_DNA"/>
</dbReference>
<dbReference type="RefSeq" id="WP_227183502.1">
    <property type="nucleotide sequence ID" value="NZ_JAJCIQ010000005.1"/>
</dbReference>
<dbReference type="Proteomes" id="UP001299546">
    <property type="component" value="Unassembled WGS sequence"/>
</dbReference>
<accession>A0ABS8DGD1</accession>
<evidence type="ECO:0000256" key="1">
    <source>
        <dbReference type="ARBA" id="ARBA00022448"/>
    </source>
</evidence>